<proteinExistence type="predicted"/>
<dbReference type="AlphaFoldDB" id="A0A0S6U918"/>
<reference evidence="1" key="1">
    <citation type="journal article" date="2014" name="Gene">
        <title>Genome-guided analysis of transformation efficiency and carbon dioxide assimilation by Moorella thermoacetica Y72.</title>
        <authorList>
            <person name="Tsukahara K."/>
            <person name="Kita A."/>
            <person name="Nakashimada Y."/>
            <person name="Hoshino T."/>
            <person name="Murakami K."/>
        </authorList>
    </citation>
    <scope>NUCLEOTIDE SEQUENCE [LARGE SCALE GENOMIC DNA]</scope>
    <source>
        <strain evidence="1">Y72</strain>
    </source>
</reference>
<dbReference type="GO" id="GO:0016301">
    <property type="term" value="F:kinase activity"/>
    <property type="evidence" value="ECO:0007669"/>
    <property type="project" value="UniProtKB-KW"/>
</dbReference>
<keyword evidence="1" id="KW-0808">Transferase</keyword>
<dbReference type="GeneID" id="45618056"/>
<name>A0A0S6U918_NEOTH</name>
<accession>A0A0S6U918</accession>
<gene>
    <name evidence="1" type="ORF">MTY_0535</name>
</gene>
<organism evidence="1">
    <name type="scientific">Moorella thermoacetica Y72</name>
    <dbReference type="NCBI Taxonomy" id="1325331"/>
    <lineage>
        <taxon>Bacteria</taxon>
        <taxon>Bacillati</taxon>
        <taxon>Bacillota</taxon>
        <taxon>Clostridia</taxon>
        <taxon>Neomoorellales</taxon>
        <taxon>Neomoorellaceae</taxon>
        <taxon>Neomoorella</taxon>
    </lineage>
</organism>
<dbReference type="EMBL" id="DF238840">
    <property type="protein sequence ID" value="GAF25205.1"/>
    <property type="molecule type" value="Genomic_DNA"/>
</dbReference>
<protein>
    <submittedName>
        <fullName evidence="1">Cytidylate kinase</fullName>
    </submittedName>
</protein>
<dbReference type="RefSeq" id="WP_011393508.1">
    <property type="nucleotide sequence ID" value="NZ_DF238840.1"/>
</dbReference>
<keyword evidence="1" id="KW-0418">Kinase</keyword>
<sequence>MERMIRKQLYLSPDQNFILKETAREMGITEAELVRRAIDRHIDTFKWQKKDSKAWDKEREFIQQWIKQGPVNGKRTWKREDLYER</sequence>
<evidence type="ECO:0000313" key="1">
    <source>
        <dbReference type="EMBL" id="GAF25205.1"/>
    </source>
</evidence>
<dbReference type="Proteomes" id="UP000063718">
    <property type="component" value="Unassembled WGS sequence"/>
</dbReference>
<dbReference type="CDD" id="cd21631">
    <property type="entry name" value="RHH_CopG_NikR-like"/>
    <property type="match status" value="1"/>
</dbReference>